<keyword evidence="4" id="KW-0443">Lipid metabolism</keyword>
<dbReference type="PANTHER" id="PTHR10434">
    <property type="entry name" value="1-ACYL-SN-GLYCEROL-3-PHOSPHATE ACYLTRANSFERASE"/>
    <property type="match status" value="1"/>
</dbReference>
<keyword evidence="7" id="KW-1133">Transmembrane helix</keyword>
<feature type="region of interest" description="Disordered" evidence="6">
    <location>
        <begin position="284"/>
        <end position="323"/>
    </location>
</feature>
<protein>
    <submittedName>
        <fullName evidence="9">1-acyl-sn-glycerol-3-phosphate acyltransferase</fullName>
    </submittedName>
</protein>
<gene>
    <name evidence="9" type="ORF">GCM10007304_20380</name>
</gene>
<keyword evidence="5 9" id="KW-0012">Acyltransferase</keyword>
<accession>A0A917D2U4</accession>
<feature type="region of interest" description="Disordered" evidence="6">
    <location>
        <begin position="78"/>
        <end position="97"/>
    </location>
</feature>
<dbReference type="GO" id="GO:0006654">
    <property type="term" value="P:phosphatidic acid biosynthetic process"/>
    <property type="evidence" value="ECO:0007669"/>
    <property type="project" value="TreeGrafter"/>
</dbReference>
<proteinExistence type="predicted"/>
<dbReference type="Proteomes" id="UP000654257">
    <property type="component" value="Unassembled WGS sequence"/>
</dbReference>
<evidence type="ECO:0000256" key="3">
    <source>
        <dbReference type="ARBA" id="ARBA00022679"/>
    </source>
</evidence>
<comment type="caution">
    <text evidence="9">The sequence shown here is derived from an EMBL/GenBank/DDBJ whole genome shotgun (WGS) entry which is preliminary data.</text>
</comment>
<dbReference type="AlphaFoldDB" id="A0A917D2U4"/>
<dbReference type="SUPFAM" id="SSF69593">
    <property type="entry name" value="Glycerol-3-phosphate (1)-acyltransferase"/>
    <property type="match status" value="1"/>
</dbReference>
<keyword evidence="7" id="KW-0812">Transmembrane</keyword>
<evidence type="ECO:0000313" key="9">
    <source>
        <dbReference type="EMBL" id="GGG06186.1"/>
    </source>
</evidence>
<dbReference type="RefSeq" id="WP_188544673.1">
    <property type="nucleotide sequence ID" value="NZ_BMCU01000002.1"/>
</dbReference>
<dbReference type="GO" id="GO:0003841">
    <property type="term" value="F:1-acylglycerol-3-phosphate O-acyltransferase activity"/>
    <property type="evidence" value="ECO:0007669"/>
    <property type="project" value="TreeGrafter"/>
</dbReference>
<feature type="compositionally biased region" description="Basic and acidic residues" evidence="6">
    <location>
        <begin position="306"/>
        <end position="323"/>
    </location>
</feature>
<sequence>MSHAWMPSSPCGAKCVHGRDNRVRFVTLAARWALVAAVLLVFPLLMAARFLPVRARRAVAASGARALLFAVGIRLDAPSTSTSTSTSTSGTRPTTDGRGTLIVANHVSWTDILVLAALFPARFVARGDILAWPVLGTIARLVRVVPIDRARLRSLPSTVDTVAQLLREGSTVVVFPEGTTWCGTAFGSFRPAMFQAAIDSGAQVLPVAISYVGEGGVPSTATAFVGDESMGSSLDGIIGTRGVSARVDVSEVVPNTDRRTMALASHRAVHRRDHDLLEVAMSRSGYPGRRYGTSTRRVSGPRRHHPDAARSDRGDDGRLLVGR</sequence>
<evidence type="ECO:0000313" key="10">
    <source>
        <dbReference type="Proteomes" id="UP000654257"/>
    </source>
</evidence>
<dbReference type="InterPro" id="IPR002123">
    <property type="entry name" value="Plipid/glycerol_acylTrfase"/>
</dbReference>
<organism evidence="9 10">
    <name type="scientific">Rhodococcoides trifolii</name>
    <dbReference type="NCBI Taxonomy" id="908250"/>
    <lineage>
        <taxon>Bacteria</taxon>
        <taxon>Bacillati</taxon>
        <taxon>Actinomycetota</taxon>
        <taxon>Actinomycetes</taxon>
        <taxon>Mycobacteriales</taxon>
        <taxon>Nocardiaceae</taxon>
        <taxon>Rhodococcoides</taxon>
    </lineage>
</organism>
<reference evidence="9" key="1">
    <citation type="journal article" date="2014" name="Int. J. Syst. Evol. Microbiol.">
        <title>Complete genome sequence of Corynebacterium casei LMG S-19264T (=DSM 44701T), isolated from a smear-ripened cheese.</title>
        <authorList>
            <consortium name="US DOE Joint Genome Institute (JGI-PGF)"/>
            <person name="Walter F."/>
            <person name="Albersmeier A."/>
            <person name="Kalinowski J."/>
            <person name="Ruckert C."/>
        </authorList>
    </citation>
    <scope>NUCLEOTIDE SEQUENCE</scope>
    <source>
        <strain evidence="9">CCM 7905</strain>
    </source>
</reference>
<reference evidence="9" key="2">
    <citation type="submission" date="2020-09" db="EMBL/GenBank/DDBJ databases">
        <authorList>
            <person name="Sun Q."/>
            <person name="Sedlacek I."/>
        </authorList>
    </citation>
    <scope>NUCLEOTIDE SEQUENCE</scope>
    <source>
        <strain evidence="9">CCM 7905</strain>
    </source>
</reference>
<name>A0A917D2U4_9NOCA</name>
<keyword evidence="3" id="KW-0808">Transferase</keyword>
<dbReference type="PANTHER" id="PTHR10434:SF64">
    <property type="entry name" value="1-ACYL-SN-GLYCEROL-3-PHOSPHATE ACYLTRANSFERASE-RELATED"/>
    <property type="match status" value="1"/>
</dbReference>
<evidence type="ECO:0000256" key="7">
    <source>
        <dbReference type="SAM" id="Phobius"/>
    </source>
</evidence>
<dbReference type="SMART" id="SM00563">
    <property type="entry name" value="PlsC"/>
    <property type="match status" value="1"/>
</dbReference>
<comment type="pathway">
    <text evidence="1">Lipid metabolism.</text>
</comment>
<evidence type="ECO:0000256" key="5">
    <source>
        <dbReference type="ARBA" id="ARBA00023315"/>
    </source>
</evidence>
<evidence type="ECO:0000259" key="8">
    <source>
        <dbReference type="SMART" id="SM00563"/>
    </source>
</evidence>
<feature type="domain" description="Phospholipid/glycerol acyltransferase" evidence="8">
    <location>
        <begin position="100"/>
        <end position="212"/>
    </location>
</feature>
<evidence type="ECO:0000256" key="6">
    <source>
        <dbReference type="SAM" id="MobiDB-lite"/>
    </source>
</evidence>
<dbReference type="Pfam" id="PF01553">
    <property type="entry name" value="Acyltransferase"/>
    <property type="match status" value="1"/>
</dbReference>
<keyword evidence="2" id="KW-0444">Lipid biosynthesis</keyword>
<evidence type="ECO:0000256" key="1">
    <source>
        <dbReference type="ARBA" id="ARBA00005189"/>
    </source>
</evidence>
<dbReference type="CDD" id="cd07989">
    <property type="entry name" value="LPLAT_AGPAT-like"/>
    <property type="match status" value="1"/>
</dbReference>
<feature type="transmembrane region" description="Helical" evidence="7">
    <location>
        <begin position="29"/>
        <end position="48"/>
    </location>
</feature>
<keyword evidence="7" id="KW-0472">Membrane</keyword>
<keyword evidence="10" id="KW-1185">Reference proteome</keyword>
<evidence type="ECO:0000256" key="4">
    <source>
        <dbReference type="ARBA" id="ARBA00023098"/>
    </source>
</evidence>
<evidence type="ECO:0000256" key="2">
    <source>
        <dbReference type="ARBA" id="ARBA00022516"/>
    </source>
</evidence>
<dbReference type="EMBL" id="BMCU01000002">
    <property type="protein sequence ID" value="GGG06186.1"/>
    <property type="molecule type" value="Genomic_DNA"/>
</dbReference>